<feature type="non-terminal residue" evidence="2">
    <location>
        <position position="1"/>
    </location>
</feature>
<dbReference type="PANTHER" id="PTHR48125:SF10">
    <property type="entry name" value="OS12G0136300 PROTEIN"/>
    <property type="match status" value="1"/>
</dbReference>
<feature type="region of interest" description="Disordered" evidence="1">
    <location>
        <begin position="192"/>
        <end position="303"/>
    </location>
</feature>
<feature type="compositionally biased region" description="Polar residues" evidence="1">
    <location>
        <begin position="196"/>
        <end position="208"/>
    </location>
</feature>
<gene>
    <name evidence="2" type="ORF">BJ508DRAFT_336920</name>
</gene>
<sequence length="676" mass="75240">TSVSTVEEAAQTAAVDEPRILRESRKRPRIDTPPPPTPAASESEPATPIQPPATKKRGRPKKTAEKPAVAPEDTPTPPAPNTDKSRVRELELELEGMRADMAALRAGQQTSQEDSNPPKTPAQATTSVTSPGHPSKRGRLTEIEKEWEDNHVLIPPTRGTKMWELMAEFEAFTNLFKGQTKKPTLGDFLTLKGYAPTQNSDSHFVQVQPSTPALPPSTPTVPPSTPTPIPHASAALQASMVESTPPSTQPRPAPTPEASTSQPTSSQASASSSQAVQSSQTSSSTARKDGESPETVEYSSERFPRSGFSKPLLMLIIDEEMMLVGSTRKVAEAVTVSKRSENPTEDQQRVLALATTVKAVYLATFCVNPFMSSKEITDTFLDLWKATGALYDKKLNVTRPVPPLNAPVCYKIHRRMETERSRFIGEAQEYITRLVRETGYTPAQLEDDNRYLVAPQFYDRNDLRPYYFTAPAPGHLAYNGVWLANTAKRHFKDNLITFVNAVCNPQLIVFVFSCIRGALWRIVSGKKLTMETHRRFLFELQELWDQRATVPMASDPPTGYEDCKSLCDYILRLSKQRMLLRETVDDVITRRREKMSAEPFPRRVPPPPENFEIQNSGAEEFMKGAVVRTGQCAVDALEMEEKKEGDAVSMVRNFLKREFLEVYTEEDLRATKATSS</sequence>
<dbReference type="EMBL" id="ML120134">
    <property type="protein sequence ID" value="RPA70678.1"/>
    <property type="molecule type" value="Genomic_DNA"/>
</dbReference>
<dbReference type="PANTHER" id="PTHR48125">
    <property type="entry name" value="LP07818P1"/>
    <property type="match status" value="1"/>
</dbReference>
<feature type="compositionally biased region" description="Pro residues" evidence="1">
    <location>
        <begin position="212"/>
        <end position="229"/>
    </location>
</feature>
<evidence type="ECO:0000313" key="3">
    <source>
        <dbReference type="Proteomes" id="UP000275078"/>
    </source>
</evidence>
<feature type="compositionally biased region" description="Low complexity" evidence="1">
    <location>
        <begin position="256"/>
        <end position="285"/>
    </location>
</feature>
<protein>
    <submittedName>
        <fullName evidence="2">Uncharacterized protein</fullName>
    </submittedName>
</protein>
<name>A0A3N4HBU5_ASCIM</name>
<feature type="region of interest" description="Disordered" evidence="1">
    <location>
        <begin position="1"/>
        <end position="139"/>
    </location>
</feature>
<dbReference type="AlphaFoldDB" id="A0A3N4HBU5"/>
<reference evidence="2 3" key="1">
    <citation type="journal article" date="2018" name="Nat. Ecol. Evol.">
        <title>Pezizomycetes genomes reveal the molecular basis of ectomycorrhizal truffle lifestyle.</title>
        <authorList>
            <person name="Murat C."/>
            <person name="Payen T."/>
            <person name="Noel B."/>
            <person name="Kuo A."/>
            <person name="Morin E."/>
            <person name="Chen J."/>
            <person name="Kohler A."/>
            <person name="Krizsan K."/>
            <person name="Balestrini R."/>
            <person name="Da Silva C."/>
            <person name="Montanini B."/>
            <person name="Hainaut M."/>
            <person name="Levati E."/>
            <person name="Barry K.W."/>
            <person name="Belfiori B."/>
            <person name="Cichocki N."/>
            <person name="Clum A."/>
            <person name="Dockter R.B."/>
            <person name="Fauchery L."/>
            <person name="Guy J."/>
            <person name="Iotti M."/>
            <person name="Le Tacon F."/>
            <person name="Lindquist E.A."/>
            <person name="Lipzen A."/>
            <person name="Malagnac F."/>
            <person name="Mello A."/>
            <person name="Molinier V."/>
            <person name="Miyauchi S."/>
            <person name="Poulain J."/>
            <person name="Riccioni C."/>
            <person name="Rubini A."/>
            <person name="Sitrit Y."/>
            <person name="Splivallo R."/>
            <person name="Traeger S."/>
            <person name="Wang M."/>
            <person name="Zifcakova L."/>
            <person name="Wipf D."/>
            <person name="Zambonelli A."/>
            <person name="Paolocci F."/>
            <person name="Nowrousian M."/>
            <person name="Ottonello S."/>
            <person name="Baldrian P."/>
            <person name="Spatafora J.W."/>
            <person name="Henrissat B."/>
            <person name="Nagy L.G."/>
            <person name="Aury J.M."/>
            <person name="Wincker P."/>
            <person name="Grigoriev I.V."/>
            <person name="Bonfante P."/>
            <person name="Martin F.M."/>
        </authorList>
    </citation>
    <scope>NUCLEOTIDE SEQUENCE [LARGE SCALE GENOMIC DNA]</scope>
    <source>
        <strain evidence="2 3">RN42</strain>
    </source>
</reference>
<accession>A0A3N4HBU5</accession>
<feature type="compositionally biased region" description="Polar residues" evidence="1">
    <location>
        <begin position="107"/>
        <end position="132"/>
    </location>
</feature>
<feature type="compositionally biased region" description="Basic and acidic residues" evidence="1">
    <location>
        <begin position="83"/>
        <end position="98"/>
    </location>
</feature>
<evidence type="ECO:0000313" key="2">
    <source>
        <dbReference type="EMBL" id="RPA70678.1"/>
    </source>
</evidence>
<proteinExistence type="predicted"/>
<organism evidence="2 3">
    <name type="scientific">Ascobolus immersus RN42</name>
    <dbReference type="NCBI Taxonomy" id="1160509"/>
    <lineage>
        <taxon>Eukaryota</taxon>
        <taxon>Fungi</taxon>
        <taxon>Dikarya</taxon>
        <taxon>Ascomycota</taxon>
        <taxon>Pezizomycotina</taxon>
        <taxon>Pezizomycetes</taxon>
        <taxon>Pezizales</taxon>
        <taxon>Ascobolaceae</taxon>
        <taxon>Ascobolus</taxon>
    </lineage>
</organism>
<evidence type="ECO:0000256" key="1">
    <source>
        <dbReference type="SAM" id="MobiDB-lite"/>
    </source>
</evidence>
<dbReference type="Proteomes" id="UP000275078">
    <property type="component" value="Unassembled WGS sequence"/>
</dbReference>
<keyword evidence="3" id="KW-1185">Reference proteome</keyword>